<comment type="caution">
    <text evidence="1">The sequence shown here is derived from an EMBL/GenBank/DDBJ whole genome shotgun (WGS) entry which is preliminary data.</text>
</comment>
<organism evidence="1 2">
    <name type="scientific">Dyella mobilis</name>
    <dbReference type="NCBI Taxonomy" id="1849582"/>
    <lineage>
        <taxon>Bacteria</taxon>
        <taxon>Pseudomonadati</taxon>
        <taxon>Pseudomonadota</taxon>
        <taxon>Gammaproteobacteria</taxon>
        <taxon>Lysobacterales</taxon>
        <taxon>Rhodanobacteraceae</taxon>
        <taxon>Dyella</taxon>
    </lineage>
</organism>
<dbReference type="RefSeq" id="WP_204633129.1">
    <property type="nucleotide sequence ID" value="NZ_BSOC01000001.1"/>
</dbReference>
<reference evidence="1" key="1">
    <citation type="submission" date="2020-10" db="EMBL/GenBank/DDBJ databases">
        <title>Phylogeny of dyella-like bacteria.</title>
        <authorList>
            <person name="Fu J."/>
        </authorList>
    </citation>
    <scope>NUCLEOTIDE SEQUENCE</scope>
    <source>
        <strain evidence="1">DHON07</strain>
    </source>
</reference>
<proteinExistence type="predicted"/>
<evidence type="ECO:0000313" key="1">
    <source>
        <dbReference type="EMBL" id="MBM7131570.1"/>
    </source>
</evidence>
<keyword evidence="2" id="KW-1185">Reference proteome</keyword>
<evidence type="ECO:0000313" key="2">
    <source>
        <dbReference type="Proteomes" id="UP001430193"/>
    </source>
</evidence>
<dbReference type="EMBL" id="JADIKF010000040">
    <property type="protein sequence ID" value="MBM7131570.1"/>
    <property type="molecule type" value="Genomic_DNA"/>
</dbReference>
<name>A0ABS2KKM4_9GAMM</name>
<gene>
    <name evidence="1" type="ORF">ISS99_18770</name>
</gene>
<accession>A0ABS2KKM4</accession>
<dbReference type="Proteomes" id="UP001430193">
    <property type="component" value="Unassembled WGS sequence"/>
</dbReference>
<sequence length="126" mass="14327">MKPVKQDRLWSPDGIGNGNCLAACYASLLDLPLWMVPPFDQMFGRNDWGHRLDEWLQVLGYERVWLDGHQLDKLPEFYIAIGHSVRGVLHAVIYSNGALVHDPHFSDTGITEVKDTYHLEPIGKES</sequence>
<protein>
    <submittedName>
        <fullName evidence="1">Uncharacterized protein</fullName>
    </submittedName>
</protein>